<accession>A0A0D3JSV7</accession>
<feature type="region of interest" description="Disordered" evidence="3">
    <location>
        <begin position="38"/>
        <end position="61"/>
    </location>
</feature>
<dbReference type="Gene3D" id="3.40.50.720">
    <property type="entry name" value="NAD(P)-binding Rossmann-like Domain"/>
    <property type="match status" value="1"/>
</dbReference>
<evidence type="ECO:0000256" key="1">
    <source>
        <dbReference type="ARBA" id="ARBA00006484"/>
    </source>
</evidence>
<dbReference type="AlphaFoldDB" id="A0A0D3JSV7"/>
<dbReference type="PRINTS" id="PR00081">
    <property type="entry name" value="GDHRDH"/>
</dbReference>
<keyword evidence="5" id="KW-1185">Reference proteome</keyword>
<dbReference type="GO" id="GO:0016491">
    <property type="term" value="F:oxidoreductase activity"/>
    <property type="evidence" value="ECO:0007669"/>
    <property type="project" value="UniProtKB-KW"/>
</dbReference>
<evidence type="ECO:0000256" key="2">
    <source>
        <dbReference type="ARBA" id="ARBA00023002"/>
    </source>
</evidence>
<evidence type="ECO:0000313" key="5">
    <source>
        <dbReference type="Proteomes" id="UP000013827"/>
    </source>
</evidence>
<dbReference type="Pfam" id="PF00106">
    <property type="entry name" value="adh_short"/>
    <property type="match status" value="1"/>
</dbReference>
<dbReference type="EnsemblProtists" id="EOD26592">
    <property type="protein sequence ID" value="EOD26592"/>
    <property type="gene ID" value="EMIHUDRAFT_435118"/>
</dbReference>
<reference evidence="4" key="2">
    <citation type="submission" date="2024-10" db="UniProtKB">
        <authorList>
            <consortium name="EnsemblProtists"/>
        </authorList>
    </citation>
    <scope>IDENTIFICATION</scope>
</reference>
<proteinExistence type="inferred from homology"/>
<comment type="similarity">
    <text evidence="1">Belongs to the short-chain dehydrogenases/reductases (SDR) family.</text>
</comment>
<feature type="compositionally biased region" description="Low complexity" evidence="3">
    <location>
        <begin position="48"/>
        <end position="61"/>
    </location>
</feature>
<dbReference type="RefSeq" id="XP_005779021.1">
    <property type="nucleotide sequence ID" value="XM_005778964.1"/>
</dbReference>
<reference evidence="5" key="1">
    <citation type="journal article" date="2013" name="Nature">
        <title>Pan genome of the phytoplankton Emiliania underpins its global distribution.</title>
        <authorList>
            <person name="Read B.A."/>
            <person name="Kegel J."/>
            <person name="Klute M.J."/>
            <person name="Kuo A."/>
            <person name="Lefebvre S.C."/>
            <person name="Maumus F."/>
            <person name="Mayer C."/>
            <person name="Miller J."/>
            <person name="Monier A."/>
            <person name="Salamov A."/>
            <person name="Young J."/>
            <person name="Aguilar M."/>
            <person name="Claverie J.M."/>
            <person name="Frickenhaus S."/>
            <person name="Gonzalez K."/>
            <person name="Herman E.K."/>
            <person name="Lin Y.C."/>
            <person name="Napier J."/>
            <person name="Ogata H."/>
            <person name="Sarno A.F."/>
            <person name="Shmutz J."/>
            <person name="Schroeder D."/>
            <person name="de Vargas C."/>
            <person name="Verret F."/>
            <person name="von Dassow P."/>
            <person name="Valentin K."/>
            <person name="Van de Peer Y."/>
            <person name="Wheeler G."/>
            <person name="Dacks J.B."/>
            <person name="Delwiche C.F."/>
            <person name="Dyhrman S.T."/>
            <person name="Glockner G."/>
            <person name="John U."/>
            <person name="Richards T."/>
            <person name="Worden A.Z."/>
            <person name="Zhang X."/>
            <person name="Grigoriev I.V."/>
            <person name="Allen A.E."/>
            <person name="Bidle K."/>
            <person name="Borodovsky M."/>
            <person name="Bowler C."/>
            <person name="Brownlee C."/>
            <person name="Cock J.M."/>
            <person name="Elias M."/>
            <person name="Gladyshev V.N."/>
            <person name="Groth M."/>
            <person name="Guda C."/>
            <person name="Hadaegh A."/>
            <person name="Iglesias-Rodriguez M.D."/>
            <person name="Jenkins J."/>
            <person name="Jones B.M."/>
            <person name="Lawson T."/>
            <person name="Leese F."/>
            <person name="Lindquist E."/>
            <person name="Lobanov A."/>
            <person name="Lomsadze A."/>
            <person name="Malik S.B."/>
            <person name="Marsh M.E."/>
            <person name="Mackinder L."/>
            <person name="Mock T."/>
            <person name="Mueller-Roeber B."/>
            <person name="Pagarete A."/>
            <person name="Parker M."/>
            <person name="Probert I."/>
            <person name="Quesneville H."/>
            <person name="Raines C."/>
            <person name="Rensing S.A."/>
            <person name="Riano-Pachon D.M."/>
            <person name="Richier S."/>
            <person name="Rokitta S."/>
            <person name="Shiraiwa Y."/>
            <person name="Soanes D.M."/>
            <person name="van der Giezen M."/>
            <person name="Wahlund T.M."/>
            <person name="Williams B."/>
            <person name="Wilson W."/>
            <person name="Wolfe G."/>
            <person name="Wurch L.L."/>
        </authorList>
    </citation>
    <scope>NUCLEOTIDE SEQUENCE</scope>
</reference>
<dbReference type="Proteomes" id="UP000013827">
    <property type="component" value="Unassembled WGS sequence"/>
</dbReference>
<dbReference type="GeneID" id="17272138"/>
<dbReference type="HOGENOM" id="CLU_010194_44_2_1"/>
<name>A0A0D3JSV7_EMIH1</name>
<dbReference type="PANTHER" id="PTHR24320">
    <property type="entry name" value="RETINOL DEHYDROGENASE"/>
    <property type="match status" value="1"/>
</dbReference>
<protein>
    <submittedName>
        <fullName evidence="4">Uncharacterized protein</fullName>
    </submittedName>
</protein>
<evidence type="ECO:0000256" key="3">
    <source>
        <dbReference type="SAM" id="MobiDB-lite"/>
    </source>
</evidence>
<dbReference type="PANTHER" id="PTHR24320:SF148">
    <property type="entry name" value="NAD(P)-BINDING ROSSMANN-FOLD SUPERFAMILY PROTEIN"/>
    <property type="match status" value="1"/>
</dbReference>
<keyword evidence="2" id="KW-0560">Oxidoreductase</keyword>
<dbReference type="InterPro" id="IPR002347">
    <property type="entry name" value="SDR_fam"/>
</dbReference>
<dbReference type="SUPFAM" id="SSF51735">
    <property type="entry name" value="NAD(P)-binding Rossmann-fold domains"/>
    <property type="match status" value="1"/>
</dbReference>
<sequence>MSDEPPGTAKEIRQELLRMDVALPSSKATRSELEALWRQHRPARPNVSGSASAPAAKSGPQRKACGAATGLAIAALAAGWGYLSRLSPVSGTTPLLHLGIPRGFDEASLPDLSSKVVLITGANVGLGRGTARVLARANAQLIVSARSEAKCAGAVAGIKAAAGPRASVDCLPLELSSLASVKRFCEAVRPKLQALGGLHALVLNAGVMFPPHMLTEEGIEWQFGVNHVAHFLIARELQGLLVASAPSSCVAVSSLAHEWPKPAGGVLLELDAINDAAMYSPQAWYAQSKLANLLFSQELDARLHAKGVSANAVNPGAVQGELLRWSKAAASSRAAPLSPLFDAVERALLAFYWPEEVGGLSVAYAALAGPMLGHAGAHGKYFVPVAREWPASTLDGHARNVTLQRGLWSFTEELLASKGFGVD</sequence>
<dbReference type="KEGG" id="ehx:EMIHUDRAFT_435118"/>
<dbReference type="eggNOG" id="KOG1208">
    <property type="taxonomic scope" value="Eukaryota"/>
</dbReference>
<dbReference type="OMA" id="PAREWRY"/>
<dbReference type="STRING" id="2903.R1CV81"/>
<evidence type="ECO:0000313" key="4">
    <source>
        <dbReference type="EnsemblProtists" id="EOD26592"/>
    </source>
</evidence>
<dbReference type="InterPro" id="IPR036291">
    <property type="entry name" value="NAD(P)-bd_dom_sf"/>
</dbReference>
<dbReference type="PaxDb" id="2903-EOD26592"/>
<organism evidence="4 5">
    <name type="scientific">Emiliania huxleyi (strain CCMP1516)</name>
    <dbReference type="NCBI Taxonomy" id="280463"/>
    <lineage>
        <taxon>Eukaryota</taxon>
        <taxon>Haptista</taxon>
        <taxon>Haptophyta</taxon>
        <taxon>Prymnesiophyceae</taxon>
        <taxon>Isochrysidales</taxon>
        <taxon>Noelaerhabdaceae</taxon>
        <taxon>Emiliania</taxon>
    </lineage>
</organism>